<reference evidence="10 11" key="1">
    <citation type="journal article" date="2018" name="Plant J.">
        <title>Genome sequences of Chlorella sorokiniana UTEX 1602 and Micractinium conductrix SAG 241.80: implications to maltose excretion by a green alga.</title>
        <authorList>
            <person name="Arriola M.B."/>
            <person name="Velmurugan N."/>
            <person name="Zhang Y."/>
            <person name="Plunkett M.H."/>
            <person name="Hondzo H."/>
            <person name="Barney B.M."/>
        </authorList>
    </citation>
    <scope>NUCLEOTIDE SEQUENCE [LARGE SCALE GENOMIC DNA]</scope>
    <source>
        <strain evidence="10 11">SAG 241.80</strain>
    </source>
</reference>
<feature type="domain" description="Amidohydrolase-related" evidence="9">
    <location>
        <begin position="142"/>
        <end position="529"/>
    </location>
</feature>
<dbReference type="InterPro" id="IPR006680">
    <property type="entry name" value="Amidohydro-rel"/>
</dbReference>
<evidence type="ECO:0000256" key="2">
    <source>
        <dbReference type="ARBA" id="ARBA00004968"/>
    </source>
</evidence>
<accession>A0A2P6VBF5</accession>
<keyword evidence="7" id="KW-0378">Hydrolase</keyword>
<dbReference type="NCBIfam" id="TIGR03178">
    <property type="entry name" value="allantoinase"/>
    <property type="match status" value="1"/>
</dbReference>
<keyword evidence="6" id="KW-0479">Metal-binding</keyword>
<proteinExistence type="inferred from homology"/>
<gene>
    <name evidence="10" type="ORF">C2E20_5315</name>
</gene>
<dbReference type="UniPathway" id="UPA00395">
    <property type="reaction ID" value="UER00653"/>
</dbReference>
<dbReference type="GO" id="GO:0050897">
    <property type="term" value="F:cobalt ion binding"/>
    <property type="evidence" value="ECO:0007669"/>
    <property type="project" value="InterPro"/>
</dbReference>
<comment type="subunit">
    <text evidence="4">Homotetramer.</text>
</comment>
<keyword evidence="11" id="KW-1185">Reference proteome</keyword>
<evidence type="ECO:0000256" key="1">
    <source>
        <dbReference type="ARBA" id="ARBA00001947"/>
    </source>
</evidence>
<dbReference type="InterPro" id="IPR032466">
    <property type="entry name" value="Metal_Hydrolase"/>
</dbReference>
<evidence type="ECO:0000256" key="7">
    <source>
        <dbReference type="ARBA" id="ARBA00022801"/>
    </source>
</evidence>
<dbReference type="PANTHER" id="PTHR43668:SF2">
    <property type="entry name" value="ALLANTOINASE"/>
    <property type="match status" value="1"/>
</dbReference>
<comment type="caution">
    <text evidence="10">The sequence shown here is derived from an EMBL/GenBank/DDBJ whole genome shotgun (WGS) entry which is preliminary data.</text>
</comment>
<name>A0A2P6VBF5_9CHLO</name>
<dbReference type="Proteomes" id="UP000239649">
    <property type="component" value="Unassembled WGS sequence"/>
</dbReference>
<dbReference type="EC" id="3.5.2.5" evidence="5"/>
<dbReference type="GO" id="GO:0006145">
    <property type="term" value="P:purine nucleobase catabolic process"/>
    <property type="evidence" value="ECO:0007669"/>
    <property type="project" value="TreeGrafter"/>
</dbReference>
<dbReference type="STRING" id="554055.A0A2P6VBF5"/>
<dbReference type="GO" id="GO:0005737">
    <property type="term" value="C:cytoplasm"/>
    <property type="evidence" value="ECO:0007669"/>
    <property type="project" value="TreeGrafter"/>
</dbReference>
<organism evidence="10 11">
    <name type="scientific">Micractinium conductrix</name>
    <dbReference type="NCBI Taxonomy" id="554055"/>
    <lineage>
        <taxon>Eukaryota</taxon>
        <taxon>Viridiplantae</taxon>
        <taxon>Chlorophyta</taxon>
        <taxon>core chlorophytes</taxon>
        <taxon>Trebouxiophyceae</taxon>
        <taxon>Chlorellales</taxon>
        <taxon>Chlorellaceae</taxon>
        <taxon>Chlorella clade</taxon>
        <taxon>Micractinium</taxon>
    </lineage>
</organism>
<dbReference type="OrthoDB" id="10258955at2759"/>
<evidence type="ECO:0000256" key="6">
    <source>
        <dbReference type="ARBA" id="ARBA00022723"/>
    </source>
</evidence>
<dbReference type="SUPFAM" id="SSF51338">
    <property type="entry name" value="Composite domain of metallo-dependent hydrolases"/>
    <property type="match status" value="1"/>
</dbReference>
<evidence type="ECO:0000313" key="11">
    <source>
        <dbReference type="Proteomes" id="UP000239649"/>
    </source>
</evidence>
<evidence type="ECO:0000256" key="3">
    <source>
        <dbReference type="ARBA" id="ARBA00010368"/>
    </source>
</evidence>
<evidence type="ECO:0000259" key="9">
    <source>
        <dbReference type="Pfam" id="PF01979"/>
    </source>
</evidence>
<evidence type="ECO:0000256" key="4">
    <source>
        <dbReference type="ARBA" id="ARBA00011881"/>
    </source>
</evidence>
<protein>
    <recommendedName>
        <fullName evidence="5">allantoinase</fullName>
        <ecNumber evidence="5">3.5.2.5</ecNumber>
    </recommendedName>
</protein>
<comment type="similarity">
    <text evidence="3">Belongs to the metallo-dependent hydrolases superfamily. Allantoinase family.</text>
</comment>
<evidence type="ECO:0000256" key="8">
    <source>
        <dbReference type="ARBA" id="ARBA00022833"/>
    </source>
</evidence>
<comment type="pathway">
    <text evidence="2">Nitrogen metabolism; (S)-allantoin degradation; allantoate from (S)-allantoin: step 1/1.</text>
</comment>
<dbReference type="GO" id="GO:0004038">
    <property type="term" value="F:allantoinase activity"/>
    <property type="evidence" value="ECO:0007669"/>
    <property type="project" value="UniProtKB-EC"/>
</dbReference>
<dbReference type="AlphaFoldDB" id="A0A2P6VBF5"/>
<dbReference type="InterPro" id="IPR017593">
    <property type="entry name" value="Allantoinase"/>
</dbReference>
<sequence length="551" mass="57711">MPPKSPAKGKAAAKPAEEPRLGLMPRRLLASAVMYAIAAAVLYQRLESSGMLRVVRSHLEAAAWNPLAAPPCGLLAAKEYVLLADRVVTPRGLVLPGAVHVRGGMIAAVYTGGPSSDRAALAQAALGGTPALPVLDYGGAVLSPGLVDVHVHMNEPGRVEWEGMATATRAAAAGGVTTVVDMPLNSSPCTVTPEELARKRAAAAAPNATHVDVGLWAGLVPANAHDPAALRAMIKGGALGFKAFMSPSGIDDFPNVSPEEVAAALPTIRALGVPLLVHAELVDSDIPSGGDPREHATWMASRPRRFEQNAVQALLSALRATAAAETAPGFRLHIVHLADADLLPELQAAKAEGLPLSVETCPHYLNFGSENVYTGDTRFKCAPPLREEENRFRLLQGLADGIIDSVATDHSPSEPSLKLIEEGDFMRAWGGIAGLQYALPATWSPWSAHNISLTRFVQAWSTLPAELAGLGGRKGSLAAGYDADIVAWSPEALADTSPEALQHRHKVTPYASMGLKGRVLATFVRGSQVFGEEAGVAPAACGTTQLHAKRR</sequence>
<dbReference type="Pfam" id="PF01979">
    <property type="entry name" value="Amidohydro_1"/>
    <property type="match status" value="1"/>
</dbReference>
<dbReference type="Gene3D" id="3.20.20.140">
    <property type="entry name" value="Metal-dependent hydrolases"/>
    <property type="match status" value="1"/>
</dbReference>
<comment type="cofactor">
    <cofactor evidence="1">
        <name>Zn(2+)</name>
        <dbReference type="ChEBI" id="CHEBI:29105"/>
    </cofactor>
</comment>
<dbReference type="GO" id="GO:0000256">
    <property type="term" value="P:allantoin catabolic process"/>
    <property type="evidence" value="ECO:0007669"/>
    <property type="project" value="UniProtKB-UniPathway"/>
</dbReference>
<evidence type="ECO:0000313" key="10">
    <source>
        <dbReference type="EMBL" id="PSC71391.1"/>
    </source>
</evidence>
<dbReference type="InterPro" id="IPR011059">
    <property type="entry name" value="Metal-dep_hydrolase_composite"/>
</dbReference>
<dbReference type="PANTHER" id="PTHR43668">
    <property type="entry name" value="ALLANTOINASE"/>
    <property type="match status" value="1"/>
</dbReference>
<dbReference type="InterPro" id="IPR050138">
    <property type="entry name" value="DHOase/Allantoinase_Hydrolase"/>
</dbReference>
<keyword evidence="8" id="KW-0862">Zinc</keyword>
<dbReference type="GO" id="GO:0008270">
    <property type="term" value="F:zinc ion binding"/>
    <property type="evidence" value="ECO:0007669"/>
    <property type="project" value="InterPro"/>
</dbReference>
<dbReference type="EMBL" id="LHPF02000015">
    <property type="protein sequence ID" value="PSC71391.1"/>
    <property type="molecule type" value="Genomic_DNA"/>
</dbReference>
<dbReference type="SUPFAM" id="SSF51556">
    <property type="entry name" value="Metallo-dependent hydrolases"/>
    <property type="match status" value="1"/>
</dbReference>
<evidence type="ECO:0000256" key="5">
    <source>
        <dbReference type="ARBA" id="ARBA00012863"/>
    </source>
</evidence>